<dbReference type="AlphaFoldDB" id="A0A679JDJ7"/>
<evidence type="ECO:0000313" key="2">
    <source>
        <dbReference type="EMBL" id="CAA2103964.1"/>
    </source>
</evidence>
<reference evidence="2" key="1">
    <citation type="submission" date="2019-12" db="EMBL/GenBank/DDBJ databases">
        <authorList>
            <person name="Cremers G."/>
        </authorList>
    </citation>
    <scope>NUCLEOTIDE SEQUENCE</scope>
    <source>
        <strain evidence="2">Mbul1</strain>
    </source>
</reference>
<feature type="domain" description="VOC" evidence="1">
    <location>
        <begin position="24"/>
        <end position="144"/>
    </location>
</feature>
<dbReference type="Pfam" id="PF00903">
    <property type="entry name" value="Glyoxalase"/>
    <property type="match status" value="1"/>
</dbReference>
<proteinExistence type="predicted"/>
<dbReference type="SUPFAM" id="SSF54593">
    <property type="entry name" value="Glyoxalase/Bleomycin resistance protein/Dihydroxybiphenyl dioxygenase"/>
    <property type="match status" value="1"/>
</dbReference>
<gene>
    <name evidence="2" type="ORF">MBUL_02462</name>
</gene>
<dbReference type="PROSITE" id="PS51819">
    <property type="entry name" value="VOC"/>
    <property type="match status" value="1"/>
</dbReference>
<accession>A0A679JDJ7</accession>
<dbReference type="PANTHER" id="PTHR21366">
    <property type="entry name" value="GLYOXALASE FAMILY PROTEIN"/>
    <property type="match status" value="1"/>
</dbReference>
<dbReference type="InterPro" id="IPR050383">
    <property type="entry name" value="GlyoxalaseI/FosfomycinResist"/>
</dbReference>
<sequence>MADTETLTVAEIEEPLAELGPAIHLDHCVIHVSDWERSTAFYRDVLGAEVIPRGKGVAYRFGGVQLNVHGPGLSPTPLAERPVMPGGSDLCFRWSGSIEDAVAHLTAKGIPIELGPVDRNGAAGAGISVYFRDPDGSLMEFITYPTE</sequence>
<protein>
    <submittedName>
        <fullName evidence="2">Virulence protein</fullName>
    </submittedName>
</protein>
<name>A0A679JDJ7_9HYPH</name>
<dbReference type="InterPro" id="IPR037523">
    <property type="entry name" value="VOC_core"/>
</dbReference>
<dbReference type="InterPro" id="IPR029068">
    <property type="entry name" value="Glyas_Bleomycin-R_OHBP_Dase"/>
</dbReference>
<dbReference type="PANTHER" id="PTHR21366:SF14">
    <property type="entry name" value="GLYOXALASE DOMAIN-CONTAINING PROTEIN 5"/>
    <property type="match status" value="1"/>
</dbReference>
<dbReference type="Gene3D" id="3.10.180.10">
    <property type="entry name" value="2,3-Dihydroxybiphenyl 1,2-Dioxygenase, domain 1"/>
    <property type="match status" value="1"/>
</dbReference>
<organism evidence="2">
    <name type="scientific">Methylobacterium bullatum</name>
    <dbReference type="NCBI Taxonomy" id="570505"/>
    <lineage>
        <taxon>Bacteria</taxon>
        <taxon>Pseudomonadati</taxon>
        <taxon>Pseudomonadota</taxon>
        <taxon>Alphaproteobacteria</taxon>
        <taxon>Hyphomicrobiales</taxon>
        <taxon>Methylobacteriaceae</taxon>
        <taxon>Methylobacterium</taxon>
    </lineage>
</organism>
<dbReference type="EMBL" id="LR743504">
    <property type="protein sequence ID" value="CAA2103964.1"/>
    <property type="molecule type" value="Genomic_DNA"/>
</dbReference>
<evidence type="ECO:0000259" key="1">
    <source>
        <dbReference type="PROSITE" id="PS51819"/>
    </source>
</evidence>
<dbReference type="InterPro" id="IPR004360">
    <property type="entry name" value="Glyas_Fos-R_dOase_dom"/>
</dbReference>